<feature type="region of interest" description="Disordered" evidence="6">
    <location>
        <begin position="31"/>
        <end position="69"/>
    </location>
</feature>
<dbReference type="PANTHER" id="PTHR43133:SF8">
    <property type="entry name" value="RNA POLYMERASE SIGMA FACTOR HI_1459-RELATED"/>
    <property type="match status" value="1"/>
</dbReference>
<name>A0A7C1G295_THERO</name>
<reference evidence="9" key="1">
    <citation type="journal article" date="2020" name="mSystems">
        <title>Genome- and Community-Level Interaction Insights into Carbon Utilization and Element Cycling Functions of Hydrothermarchaeota in Hydrothermal Sediment.</title>
        <authorList>
            <person name="Zhou Z."/>
            <person name="Liu Y."/>
            <person name="Xu W."/>
            <person name="Pan J."/>
            <person name="Luo Z.H."/>
            <person name="Li M."/>
        </authorList>
    </citation>
    <scope>NUCLEOTIDE SEQUENCE [LARGE SCALE GENOMIC DNA]</scope>
    <source>
        <strain evidence="9">SpSt-222</strain>
    </source>
</reference>
<dbReference type="InterPro" id="IPR039425">
    <property type="entry name" value="RNA_pol_sigma-70-like"/>
</dbReference>
<evidence type="ECO:0000256" key="6">
    <source>
        <dbReference type="SAM" id="MobiDB-lite"/>
    </source>
</evidence>
<dbReference type="CDD" id="cd06171">
    <property type="entry name" value="Sigma70_r4"/>
    <property type="match status" value="1"/>
</dbReference>
<dbReference type="InterPro" id="IPR014284">
    <property type="entry name" value="RNA_pol_sigma-70_dom"/>
</dbReference>
<dbReference type="SUPFAM" id="SSF88946">
    <property type="entry name" value="Sigma2 domain of RNA polymerase sigma factors"/>
    <property type="match status" value="1"/>
</dbReference>
<comment type="caution">
    <text evidence="9">The sequence shown here is derived from an EMBL/GenBank/DDBJ whole genome shotgun (WGS) entry which is preliminary data.</text>
</comment>
<gene>
    <name evidence="9" type="ORF">ENP47_10890</name>
</gene>
<comment type="similarity">
    <text evidence="1">Belongs to the sigma-70 factor family. ECF subfamily.</text>
</comment>
<dbReference type="InterPro" id="IPR013325">
    <property type="entry name" value="RNA_pol_sigma_r2"/>
</dbReference>
<organism evidence="9">
    <name type="scientific">Thermomicrobium roseum</name>
    <dbReference type="NCBI Taxonomy" id="500"/>
    <lineage>
        <taxon>Bacteria</taxon>
        <taxon>Pseudomonadati</taxon>
        <taxon>Thermomicrobiota</taxon>
        <taxon>Thermomicrobia</taxon>
        <taxon>Thermomicrobiales</taxon>
        <taxon>Thermomicrobiaceae</taxon>
        <taxon>Thermomicrobium</taxon>
    </lineage>
</organism>
<evidence type="ECO:0000256" key="4">
    <source>
        <dbReference type="ARBA" id="ARBA00023125"/>
    </source>
</evidence>
<dbReference type="InterPro" id="IPR013249">
    <property type="entry name" value="RNA_pol_sigma70_r4_t2"/>
</dbReference>
<keyword evidence="4" id="KW-0238">DNA-binding</keyword>
<dbReference type="AlphaFoldDB" id="A0A7C1G295"/>
<dbReference type="EMBL" id="DSJL01000011">
    <property type="protein sequence ID" value="HEF66084.1"/>
    <property type="molecule type" value="Genomic_DNA"/>
</dbReference>
<evidence type="ECO:0000256" key="5">
    <source>
        <dbReference type="ARBA" id="ARBA00023163"/>
    </source>
</evidence>
<sequence length="249" mass="28749">MRHAKTTLWVFAAFYLALLLTSWSVTESSLDCEPPRSCHQHPPPPQANPCQPRIATKRRRREEQSEQDDLSERALIEQAIAGDSQAFGSLVERYMSTVKAYLTRLGVPQPEHDDLVQDVFTKAWSARAQLRDVEAFSHWLLTITRRCWIDALRSRHAEQRALERWLRDQLRCPGTPDPSDEEVDLLLRAFDALRPADREILLLRWEGDRSIQELASLLGISPTAAQRRAHRALSRLREMFTRLRHQPGS</sequence>
<dbReference type="Gene3D" id="1.10.10.10">
    <property type="entry name" value="Winged helix-like DNA-binding domain superfamily/Winged helix DNA-binding domain"/>
    <property type="match status" value="1"/>
</dbReference>
<dbReference type="PANTHER" id="PTHR43133">
    <property type="entry name" value="RNA POLYMERASE ECF-TYPE SIGMA FACTO"/>
    <property type="match status" value="1"/>
</dbReference>
<keyword evidence="5" id="KW-0804">Transcription</keyword>
<dbReference type="GO" id="GO:0016987">
    <property type="term" value="F:sigma factor activity"/>
    <property type="evidence" value="ECO:0007669"/>
    <property type="project" value="UniProtKB-KW"/>
</dbReference>
<dbReference type="Pfam" id="PF08281">
    <property type="entry name" value="Sigma70_r4_2"/>
    <property type="match status" value="1"/>
</dbReference>
<dbReference type="InterPro" id="IPR036388">
    <property type="entry name" value="WH-like_DNA-bd_sf"/>
</dbReference>
<evidence type="ECO:0000256" key="3">
    <source>
        <dbReference type="ARBA" id="ARBA00023082"/>
    </source>
</evidence>
<dbReference type="InterPro" id="IPR013324">
    <property type="entry name" value="RNA_pol_sigma_r3/r4-like"/>
</dbReference>
<feature type="domain" description="RNA polymerase sigma-70 region 2" evidence="7">
    <location>
        <begin position="90"/>
        <end position="156"/>
    </location>
</feature>
<evidence type="ECO:0000259" key="8">
    <source>
        <dbReference type="Pfam" id="PF08281"/>
    </source>
</evidence>
<evidence type="ECO:0000256" key="2">
    <source>
        <dbReference type="ARBA" id="ARBA00023015"/>
    </source>
</evidence>
<accession>A0A7C1G295</accession>
<evidence type="ECO:0000313" key="9">
    <source>
        <dbReference type="EMBL" id="HEF66084.1"/>
    </source>
</evidence>
<dbReference type="Pfam" id="PF04542">
    <property type="entry name" value="Sigma70_r2"/>
    <property type="match status" value="1"/>
</dbReference>
<dbReference type="GO" id="GO:0003677">
    <property type="term" value="F:DNA binding"/>
    <property type="evidence" value="ECO:0007669"/>
    <property type="project" value="UniProtKB-KW"/>
</dbReference>
<keyword evidence="3" id="KW-0731">Sigma factor</keyword>
<evidence type="ECO:0000256" key="1">
    <source>
        <dbReference type="ARBA" id="ARBA00010641"/>
    </source>
</evidence>
<protein>
    <submittedName>
        <fullName evidence="9">Sigma-70 family RNA polymerase sigma factor</fullName>
    </submittedName>
</protein>
<dbReference type="InterPro" id="IPR007627">
    <property type="entry name" value="RNA_pol_sigma70_r2"/>
</dbReference>
<dbReference type="SUPFAM" id="SSF88659">
    <property type="entry name" value="Sigma3 and sigma4 domains of RNA polymerase sigma factors"/>
    <property type="match status" value="1"/>
</dbReference>
<proteinExistence type="inferred from homology"/>
<dbReference type="GO" id="GO:0006352">
    <property type="term" value="P:DNA-templated transcription initiation"/>
    <property type="evidence" value="ECO:0007669"/>
    <property type="project" value="InterPro"/>
</dbReference>
<feature type="domain" description="RNA polymerase sigma factor 70 region 4 type 2" evidence="8">
    <location>
        <begin position="185"/>
        <end position="236"/>
    </location>
</feature>
<keyword evidence="2" id="KW-0805">Transcription regulation</keyword>
<dbReference type="Gene3D" id="1.10.1740.10">
    <property type="match status" value="1"/>
</dbReference>
<dbReference type="NCBIfam" id="TIGR02937">
    <property type="entry name" value="sigma70-ECF"/>
    <property type="match status" value="1"/>
</dbReference>
<evidence type="ECO:0000259" key="7">
    <source>
        <dbReference type="Pfam" id="PF04542"/>
    </source>
</evidence>